<evidence type="ECO:0000256" key="2">
    <source>
        <dbReference type="ARBA" id="ARBA00022737"/>
    </source>
</evidence>
<organism evidence="5 6">
    <name type="scientific">Mycena venus</name>
    <dbReference type="NCBI Taxonomy" id="2733690"/>
    <lineage>
        <taxon>Eukaryota</taxon>
        <taxon>Fungi</taxon>
        <taxon>Dikarya</taxon>
        <taxon>Basidiomycota</taxon>
        <taxon>Agaricomycotina</taxon>
        <taxon>Agaricomycetes</taxon>
        <taxon>Agaricomycetidae</taxon>
        <taxon>Agaricales</taxon>
        <taxon>Marasmiineae</taxon>
        <taxon>Mycenaceae</taxon>
        <taxon>Mycena</taxon>
    </lineage>
</organism>
<dbReference type="PROSITE" id="PS50088">
    <property type="entry name" value="ANK_REPEAT"/>
    <property type="match status" value="1"/>
</dbReference>
<evidence type="ECO:0000313" key="6">
    <source>
        <dbReference type="Proteomes" id="UP000620124"/>
    </source>
</evidence>
<name>A0A8H6YCT5_9AGAR</name>
<dbReference type="InterPro" id="IPR036770">
    <property type="entry name" value="Ankyrin_rpt-contain_sf"/>
</dbReference>
<evidence type="ECO:0000256" key="3">
    <source>
        <dbReference type="ARBA" id="ARBA00023043"/>
    </source>
</evidence>
<dbReference type="Pfam" id="PF12796">
    <property type="entry name" value="Ank_2"/>
    <property type="match status" value="1"/>
</dbReference>
<evidence type="ECO:0000313" key="5">
    <source>
        <dbReference type="EMBL" id="KAF7356122.1"/>
    </source>
</evidence>
<dbReference type="Proteomes" id="UP000620124">
    <property type="component" value="Unassembled WGS sequence"/>
</dbReference>
<dbReference type="Gene3D" id="1.25.40.20">
    <property type="entry name" value="Ankyrin repeat-containing domain"/>
    <property type="match status" value="1"/>
</dbReference>
<keyword evidence="3 4" id="KW-0040">ANK repeat</keyword>
<dbReference type="InterPro" id="IPR002110">
    <property type="entry name" value="Ankyrin_rpt"/>
</dbReference>
<dbReference type="EC" id="2.3.1.225" evidence="1"/>
<dbReference type="GO" id="GO:0008168">
    <property type="term" value="F:methyltransferase activity"/>
    <property type="evidence" value="ECO:0007669"/>
    <property type="project" value="UniProtKB-KW"/>
</dbReference>
<evidence type="ECO:0000256" key="4">
    <source>
        <dbReference type="PROSITE-ProRule" id="PRU00023"/>
    </source>
</evidence>
<keyword evidence="5" id="KW-0808">Transferase</keyword>
<accession>A0A8H6YCT5</accession>
<protein>
    <recommendedName>
        <fullName evidence="1">protein S-acyltransferase</fullName>
        <ecNumber evidence="1">2.3.1.225</ecNumber>
    </recommendedName>
</protein>
<dbReference type="GO" id="GO:0019706">
    <property type="term" value="F:protein-cysteine S-palmitoyltransferase activity"/>
    <property type="evidence" value="ECO:0007669"/>
    <property type="project" value="UniProtKB-EC"/>
</dbReference>
<dbReference type="SMART" id="SM00248">
    <property type="entry name" value="ANK"/>
    <property type="match status" value="3"/>
</dbReference>
<keyword evidence="5" id="KW-0489">Methyltransferase</keyword>
<dbReference type="SUPFAM" id="SSF48403">
    <property type="entry name" value="Ankyrin repeat"/>
    <property type="match status" value="1"/>
</dbReference>
<comment type="caution">
    <text evidence="5">The sequence shown here is derived from an EMBL/GenBank/DDBJ whole genome shotgun (WGS) entry which is preliminary data.</text>
</comment>
<feature type="repeat" description="ANK" evidence="4">
    <location>
        <begin position="122"/>
        <end position="150"/>
    </location>
</feature>
<keyword evidence="6" id="KW-1185">Reference proteome</keyword>
<proteinExistence type="predicted"/>
<evidence type="ECO:0000256" key="1">
    <source>
        <dbReference type="ARBA" id="ARBA00012210"/>
    </source>
</evidence>
<dbReference type="OrthoDB" id="194358at2759"/>
<dbReference type="PROSITE" id="PS50297">
    <property type="entry name" value="ANK_REP_REGION"/>
    <property type="match status" value="1"/>
</dbReference>
<reference evidence="5" key="1">
    <citation type="submission" date="2020-05" db="EMBL/GenBank/DDBJ databases">
        <title>Mycena genomes resolve the evolution of fungal bioluminescence.</title>
        <authorList>
            <person name="Tsai I.J."/>
        </authorList>
    </citation>
    <scope>NUCLEOTIDE SEQUENCE</scope>
    <source>
        <strain evidence="5">CCC161011</strain>
    </source>
</reference>
<dbReference type="PANTHER" id="PTHR24161">
    <property type="entry name" value="ANK_REP_REGION DOMAIN-CONTAINING PROTEIN-RELATED"/>
    <property type="match status" value="1"/>
</dbReference>
<keyword evidence="2" id="KW-0677">Repeat</keyword>
<sequence>MSKDYFEQLPPELILLLPTFTSTASLNALGSTCRHVHDILQPELESRITPELARDLLHWSVRASKPHIVAKLLSPPYLVPPEKGGVYLSETDLYVAAKARNTEIAWLLLEAGANAAAMCDEDDDTALQAAAENGNIEMMKLILDHGALVDDWALRRGCVMGNLGMVELLLERGAGKNETPFSGKLGSALGTAVRCRQLEMVRYLLDHGADATATVSLSHPGTRYPPLLHANLLYVAMDLRPPSGTGLTRIVMKRMQQRREKNPDAKWEGLPLSEKRWELMAILLAHGAKKDVKMATVSENLAALAEEAKYT</sequence>
<dbReference type="EMBL" id="JACAZI010000007">
    <property type="protein sequence ID" value="KAF7356122.1"/>
    <property type="molecule type" value="Genomic_DNA"/>
</dbReference>
<dbReference type="Pfam" id="PF00023">
    <property type="entry name" value="Ank"/>
    <property type="match status" value="1"/>
</dbReference>
<dbReference type="GO" id="GO:0032259">
    <property type="term" value="P:methylation"/>
    <property type="evidence" value="ECO:0007669"/>
    <property type="project" value="UniProtKB-KW"/>
</dbReference>
<gene>
    <name evidence="5" type="ORF">MVEN_00942700</name>
</gene>
<dbReference type="AlphaFoldDB" id="A0A8H6YCT5"/>
<dbReference type="PANTHER" id="PTHR24161:SF85">
    <property type="entry name" value="PALMITOYLTRANSFERASE HIP14"/>
    <property type="match status" value="1"/>
</dbReference>